<organism evidence="2 3">
    <name type="scientific">Alienimonas californiensis</name>
    <dbReference type="NCBI Taxonomy" id="2527989"/>
    <lineage>
        <taxon>Bacteria</taxon>
        <taxon>Pseudomonadati</taxon>
        <taxon>Planctomycetota</taxon>
        <taxon>Planctomycetia</taxon>
        <taxon>Planctomycetales</taxon>
        <taxon>Planctomycetaceae</taxon>
        <taxon>Alienimonas</taxon>
    </lineage>
</organism>
<dbReference type="AlphaFoldDB" id="A0A517P8N7"/>
<evidence type="ECO:0000313" key="3">
    <source>
        <dbReference type="Proteomes" id="UP000318741"/>
    </source>
</evidence>
<dbReference type="GO" id="GO:0005829">
    <property type="term" value="C:cytosol"/>
    <property type="evidence" value="ECO:0007669"/>
    <property type="project" value="TreeGrafter"/>
</dbReference>
<dbReference type="RefSeq" id="WP_165700645.1">
    <property type="nucleotide sequence ID" value="NZ_CP036265.1"/>
</dbReference>
<evidence type="ECO:0000256" key="1">
    <source>
        <dbReference type="SAM" id="MobiDB-lite"/>
    </source>
</evidence>
<dbReference type="PANTHER" id="PTHR47396:SF1">
    <property type="entry name" value="ATP-DEPENDENT HELICASE IRC3-RELATED"/>
    <property type="match status" value="1"/>
</dbReference>
<dbReference type="Gene3D" id="3.40.50.300">
    <property type="entry name" value="P-loop containing nucleotide triphosphate hydrolases"/>
    <property type="match status" value="1"/>
</dbReference>
<dbReference type="PANTHER" id="PTHR47396">
    <property type="entry name" value="TYPE I RESTRICTION ENZYME ECOKI R PROTEIN"/>
    <property type="match status" value="1"/>
</dbReference>
<evidence type="ECO:0000313" key="2">
    <source>
        <dbReference type="EMBL" id="QDT15734.1"/>
    </source>
</evidence>
<protein>
    <submittedName>
        <fullName evidence="2">Uncharacterized protein</fullName>
    </submittedName>
</protein>
<reference evidence="2 3" key="1">
    <citation type="submission" date="2019-02" db="EMBL/GenBank/DDBJ databases">
        <title>Deep-cultivation of Planctomycetes and their phenomic and genomic characterization uncovers novel biology.</title>
        <authorList>
            <person name="Wiegand S."/>
            <person name="Jogler M."/>
            <person name="Boedeker C."/>
            <person name="Pinto D."/>
            <person name="Vollmers J."/>
            <person name="Rivas-Marin E."/>
            <person name="Kohn T."/>
            <person name="Peeters S.H."/>
            <person name="Heuer A."/>
            <person name="Rast P."/>
            <person name="Oberbeckmann S."/>
            <person name="Bunk B."/>
            <person name="Jeske O."/>
            <person name="Meyerdierks A."/>
            <person name="Storesund J.E."/>
            <person name="Kallscheuer N."/>
            <person name="Luecker S."/>
            <person name="Lage O.M."/>
            <person name="Pohl T."/>
            <person name="Merkel B.J."/>
            <person name="Hornburger P."/>
            <person name="Mueller R.-W."/>
            <person name="Bruemmer F."/>
            <person name="Labrenz M."/>
            <person name="Spormann A.M."/>
            <person name="Op den Camp H."/>
            <person name="Overmann J."/>
            <person name="Amann R."/>
            <person name="Jetten M.S.M."/>
            <person name="Mascher T."/>
            <person name="Medema M.H."/>
            <person name="Devos D.P."/>
            <person name="Kaster A.-K."/>
            <person name="Ovreas L."/>
            <person name="Rohde M."/>
            <person name="Galperin M.Y."/>
            <person name="Jogler C."/>
        </authorList>
    </citation>
    <scope>NUCLEOTIDE SEQUENCE [LARGE SCALE GENOMIC DNA]</scope>
    <source>
        <strain evidence="2 3">CA12</strain>
    </source>
</reference>
<sequence>MAKQKPTGAEPAAPPIVPPDNPVLCNPYEEPHAHWFYDRSTGLASETPGRRPGGFFYKTEEAKRAARGRQQLSLLAEEQRVDFPVVNRLREDVTKWREADYRGASKVTKELLRHWTDSGRAERGQRRLFFCQREAIETLIYLLELRVPGRSTATGFRNFSLSDDDLKAMLDGRPPSFAPGGEFSLTADRSDDEPEDFAQTLLDRPNEAVAGIMDPTPLIRLGCKMATGSGKTLVMAMLIAWAFCNRSRSPASRQFFNAVLVCCPNLTVRERLGVLIPDSPGNYYKVFDLIPVQYRDDFPGSGKVLVTNWHKFAPEGEHTQGGVTAPVIQLPPEDPADFTARVLEEFGTPEEIADRFPLLVLNDEGHHCWRQASEQKADEEIADLDREEKKEAGDEVRTATVWTAGLDRINNAPAGRTAGGPLGGRGIGAVVDLSATPFYIAGSGHGEGVPFPWLVSDFGLVDAIESGIVKVPRMPVQDTTGRPEPRYFRLWQTMKDGMAPGELVGRTGKPKPEAAWEHAQDALRQLYDQWVERFGQIMGASDTADKTPPVLIVVCDSTAIADEFYRRISGVREVTVVGDDGKERTETVCGPSETCPEFANVPGERRTVRVDSRTVEQDEALRHLVSTVGVRGEPGEKVRCVVSVSMLTEGWDANTVTHILGVRAFGSQLLCEQVVGRGLRRMNYDPDPETGRLPVECVDVYGIPFSVIPFKGRPKGTKAPEDQPLNKVQALPARADFEIRFPIVEAYAFAYGGGRVVCDLDKVPKLKIDPSHTPTATFVRASVGYGEGGPARSEGVLRFEVQDRQRFYEETHPQHIHFLIARDVVDRLTTSADGSGGGPGGGKLTGQNRVELFPQVLAVVERFAAERVDYSGQNKRELGLDRYMNLAVDRLAEAIDVKGQDGEPPILPVLKRGSDHGSTADVTFVTRKPVRETFYSHINAVVADTQTWEQSAAFHLELLASTGVIACHAKNDHLGLLIPYRHANTAHVYTPDFLVRVSRPGADPLTLLLEVKGQEDEQTRQKHAAAEKWVRAVNNWEQLGEWRFEVCYDPQRLPDLIAAVAAGEPTPDLTGGPLKLRS</sequence>
<proteinExistence type="predicted"/>
<name>A0A517P8N7_9PLAN</name>
<feature type="compositionally biased region" description="Pro residues" evidence="1">
    <location>
        <begin position="12"/>
        <end position="21"/>
    </location>
</feature>
<accession>A0A517P8N7</accession>
<feature type="region of interest" description="Disordered" evidence="1">
    <location>
        <begin position="1"/>
        <end position="21"/>
    </location>
</feature>
<dbReference type="InterPro" id="IPR050742">
    <property type="entry name" value="Helicase_Restrict-Modif_Enz"/>
</dbReference>
<dbReference type="SUPFAM" id="SSF52540">
    <property type="entry name" value="P-loop containing nucleoside triphosphate hydrolases"/>
    <property type="match status" value="2"/>
</dbReference>
<keyword evidence="3" id="KW-1185">Reference proteome</keyword>
<dbReference type="EMBL" id="CP036265">
    <property type="protein sequence ID" value="QDT15734.1"/>
    <property type="molecule type" value="Genomic_DNA"/>
</dbReference>
<gene>
    <name evidence="2" type="ORF">CA12_18260</name>
</gene>
<dbReference type="KEGG" id="acaf:CA12_18260"/>
<dbReference type="InterPro" id="IPR027417">
    <property type="entry name" value="P-loop_NTPase"/>
</dbReference>
<dbReference type="Proteomes" id="UP000318741">
    <property type="component" value="Chromosome"/>
</dbReference>